<reference evidence="2 3" key="2">
    <citation type="submission" date="2018-08" db="EMBL/GenBank/DDBJ databases">
        <authorList>
            <person name="Laetsch R D."/>
            <person name="Stevens L."/>
            <person name="Kumar S."/>
            <person name="Blaxter L. M."/>
        </authorList>
    </citation>
    <scope>NUCLEOTIDE SEQUENCE [LARGE SCALE GENOMIC DNA]</scope>
</reference>
<dbReference type="STRING" id="42157.A0A182EHA5"/>
<name>A0A182EHA5_ONCOC</name>
<keyword evidence="3" id="KW-1185">Reference proteome</keyword>
<evidence type="ECO:0000256" key="1">
    <source>
        <dbReference type="SAM" id="MobiDB-lite"/>
    </source>
</evidence>
<organism evidence="4">
    <name type="scientific">Onchocerca ochengi</name>
    <name type="common">Filarial nematode worm</name>
    <dbReference type="NCBI Taxonomy" id="42157"/>
    <lineage>
        <taxon>Eukaryota</taxon>
        <taxon>Metazoa</taxon>
        <taxon>Ecdysozoa</taxon>
        <taxon>Nematoda</taxon>
        <taxon>Chromadorea</taxon>
        <taxon>Rhabditida</taxon>
        <taxon>Spirurina</taxon>
        <taxon>Spiruromorpha</taxon>
        <taxon>Filarioidea</taxon>
        <taxon>Onchocercidae</taxon>
        <taxon>Onchocerca</taxon>
    </lineage>
</organism>
<evidence type="ECO:0000313" key="4">
    <source>
        <dbReference type="WBParaSite" id="nOo.2.0.1.t07479-RA"/>
    </source>
</evidence>
<gene>
    <name evidence="2" type="ORF">NOO_LOCUS7479</name>
</gene>
<feature type="region of interest" description="Disordered" evidence="1">
    <location>
        <begin position="32"/>
        <end position="52"/>
    </location>
</feature>
<proteinExistence type="predicted"/>
<dbReference type="WBParaSite" id="nOo.2.0.1.t07479-RA">
    <property type="protein sequence ID" value="nOo.2.0.1.t07479-RA"/>
    <property type="gene ID" value="nOo.2.0.1.g07479"/>
</dbReference>
<reference evidence="4" key="1">
    <citation type="submission" date="2016-06" db="UniProtKB">
        <authorList>
            <consortium name="WormBaseParasite"/>
        </authorList>
    </citation>
    <scope>IDENTIFICATION</scope>
</reference>
<dbReference type="Proteomes" id="UP000271087">
    <property type="component" value="Unassembled WGS sequence"/>
</dbReference>
<dbReference type="EMBL" id="UYRW01002686">
    <property type="protein sequence ID" value="VDK86331.1"/>
    <property type="molecule type" value="Genomic_DNA"/>
</dbReference>
<accession>A0A182EHA5</accession>
<evidence type="ECO:0000313" key="2">
    <source>
        <dbReference type="EMBL" id="VDK86331.1"/>
    </source>
</evidence>
<sequence>MNMTSNQLIAAVATWHDIHSSLMKLGFSNSGISSDKITSSSSSTSSSYSSNSSISYINDDSLNGNYSSDESLDDKNLFNYESRLSISNLDLRSSQLKEMFPGLSEHWRLFVPKTTTNDNIDNIILIFRHKLYRCIFNEALITHHRAPTPPRNTISIASTPPRNAIRLGPHYSIGPHFYPASDDMLSLSAPYTMQRATTLETNSSKIQERRCSVPLLSSDRISTESSTATTFGTQLSPVVRSFSGTDTDQPTNCSKIIGKTKSLTNTSVEIDTSRNHYFIQHSEDLLLSKTSKKPLLIRSKAIDLPHTSLESTNTSSNNSSINTNSKIKHDLRPHLFVSFFAKHFEKMHKRMKRRPLGSSSSFDLDERQRMHILQQDGQMDSLRNNVKYPNLNLLHSSLNCFHCLIDASLREREFNKLNNGIRLWSSSDVPAVQRNNSSECSSEKFSIKGKTSLRDSTRLINK</sequence>
<dbReference type="OrthoDB" id="5865779at2759"/>
<protein>
    <submittedName>
        <fullName evidence="4">PX domain-containing protein</fullName>
    </submittedName>
</protein>
<evidence type="ECO:0000313" key="3">
    <source>
        <dbReference type="Proteomes" id="UP000271087"/>
    </source>
</evidence>
<dbReference type="AlphaFoldDB" id="A0A182EHA5"/>